<name>A0A2K9PNL9_9FLAO</name>
<dbReference type="RefSeq" id="WP_102755318.1">
    <property type="nucleotide sequence ID" value="NZ_CP025791.1"/>
</dbReference>
<dbReference type="AlphaFoldDB" id="A0A2K9PNL9"/>
<gene>
    <name evidence="1" type="ORF">C1H87_08060</name>
</gene>
<reference evidence="1 2" key="1">
    <citation type="submission" date="2018-01" db="EMBL/GenBank/DDBJ databases">
        <title>Complete genome sequence of Flavivirga eckloniae ECD14 isolated from seaweed Ecklonia cava.</title>
        <authorList>
            <person name="Lee J.H."/>
            <person name="Baik K.S."/>
            <person name="Seong C.N."/>
        </authorList>
    </citation>
    <scope>NUCLEOTIDE SEQUENCE [LARGE SCALE GENOMIC DNA]</scope>
    <source>
        <strain evidence="1 2">ECD14</strain>
    </source>
</reference>
<accession>A0A2K9PNL9</accession>
<dbReference type="KEGG" id="fek:C1H87_08060"/>
<protein>
    <submittedName>
        <fullName evidence="1">Uncharacterized protein</fullName>
    </submittedName>
</protein>
<keyword evidence="2" id="KW-1185">Reference proteome</keyword>
<proteinExistence type="predicted"/>
<dbReference type="OrthoDB" id="1427925at2"/>
<dbReference type="Proteomes" id="UP000235826">
    <property type="component" value="Chromosome"/>
</dbReference>
<evidence type="ECO:0000313" key="2">
    <source>
        <dbReference type="Proteomes" id="UP000235826"/>
    </source>
</evidence>
<evidence type="ECO:0000313" key="1">
    <source>
        <dbReference type="EMBL" id="AUP78663.1"/>
    </source>
</evidence>
<dbReference type="EMBL" id="CP025791">
    <property type="protein sequence ID" value="AUP78663.1"/>
    <property type="molecule type" value="Genomic_DNA"/>
</dbReference>
<organism evidence="1 2">
    <name type="scientific">Flavivirga eckloniae</name>
    <dbReference type="NCBI Taxonomy" id="1803846"/>
    <lineage>
        <taxon>Bacteria</taxon>
        <taxon>Pseudomonadati</taxon>
        <taxon>Bacteroidota</taxon>
        <taxon>Flavobacteriia</taxon>
        <taxon>Flavobacteriales</taxon>
        <taxon>Flavobacteriaceae</taxon>
        <taxon>Flavivirga</taxon>
    </lineage>
</organism>
<sequence>MKRSLLILFIIILSINAYGQKIIHKPDYIYGNVSGKVEKVELTEKETILHFHLKKPRGGWVYIPSETYIENSLTNEGRLYVIKGEEVGVGEKYYLSRTNEIIYKLYFPALGKDVKKINYGESNLKGNRFIYKLDVSKNGYRFKSDRWHNTREYISSKKKSSINNKDKQLREVKTVKTDGDIFPKDLPKDFFGNWYDKYGTLILITTPDYVVSDFRIRYYVDIQKIGNNKFKIETTANTFEILSLDNENMIIRTDKLTNLKRKPDTNVPEFIKGHWINKNGKGKLTVSENLFFFHKTPENILSNEKKYIDHVAVSKSDDAIWFILYDQGKFNMYIANKINGNYVLGPRGHMETQYKKIK</sequence>